<feature type="region of interest" description="Disordered" evidence="1">
    <location>
        <begin position="406"/>
        <end position="453"/>
    </location>
</feature>
<dbReference type="PANTHER" id="PTHR40132:SF1">
    <property type="entry name" value="PRE-MRNA-SPLICING FACTOR 38B"/>
    <property type="match status" value="1"/>
</dbReference>
<dbReference type="PANTHER" id="PTHR40132">
    <property type="entry name" value="PRE-MRNA-SPLICING FACTOR 38B"/>
    <property type="match status" value="1"/>
</dbReference>
<feature type="region of interest" description="Disordered" evidence="1">
    <location>
        <begin position="49"/>
        <end position="367"/>
    </location>
</feature>
<feature type="compositionally biased region" description="Basic and acidic residues" evidence="1">
    <location>
        <begin position="236"/>
        <end position="265"/>
    </location>
</feature>
<feature type="compositionally biased region" description="Basic residues" evidence="1">
    <location>
        <begin position="200"/>
        <end position="209"/>
    </location>
</feature>
<proteinExistence type="predicted"/>
<feature type="compositionally biased region" description="Acidic residues" evidence="1">
    <location>
        <begin position="287"/>
        <end position="298"/>
    </location>
</feature>
<keyword evidence="3" id="KW-1185">Reference proteome</keyword>
<feature type="compositionally biased region" description="Basic residues" evidence="1">
    <location>
        <begin position="134"/>
        <end position="143"/>
    </location>
</feature>
<feature type="compositionally biased region" description="Basic and acidic residues" evidence="1">
    <location>
        <begin position="93"/>
        <end position="133"/>
    </location>
</feature>
<feature type="compositionally biased region" description="Polar residues" evidence="1">
    <location>
        <begin position="266"/>
        <end position="280"/>
    </location>
</feature>
<feature type="compositionally biased region" description="Basic and acidic residues" evidence="1">
    <location>
        <begin position="416"/>
        <end position="453"/>
    </location>
</feature>
<evidence type="ECO:0008006" key="4">
    <source>
        <dbReference type="Google" id="ProtNLM"/>
    </source>
</evidence>
<sequence>MDDDYVAQLMAKEAKETSQKYSVEGLAAFKSKKRDANAPRANTRFLRHLIKETDNHNTALKRKEEREARDRMRQSKSQSLQGSSSRRLSLASGRHDREHHSSARDSERRNREDNRHSRHDDRRGSRRDDDDRSHRRNHRHRSRSTSSERSRSRRHRRRDKDRSRSRDTDKDGERSYRRGEDNRDRRRNRDRDRDREHGSSRRSRHHRRRNYSESRSRSPRRDRSLESQRNRHNHKSSGDRSSHSHRIEEEQSRRDRDKRPPRESNRMGSHNMAEQRNGNDTVLPAPLDDDEVDSDPLEDIIGPPPPQPGRQSEPPIRSRGRGAYKPSASNIDSHFAPDYDPTVDLQPDEDEPLERRPTRRAVPGLMTEEDDWDMALEALRDRARWKQKGEERLRAAGLNESIIDRWKDNTTSMGPDGEKSLEDVRWSKKGEGREWDRGKVIDDQGHTDVHASW</sequence>
<evidence type="ECO:0000313" key="2">
    <source>
        <dbReference type="EMBL" id="OQE29779.1"/>
    </source>
</evidence>
<dbReference type="EMBL" id="MLKD01000002">
    <property type="protein sequence ID" value="OQE29779.1"/>
    <property type="molecule type" value="Genomic_DNA"/>
</dbReference>
<feature type="compositionally biased region" description="Basic and acidic residues" evidence="1">
    <location>
        <begin position="160"/>
        <end position="199"/>
    </location>
</feature>
<gene>
    <name evidence="2" type="ORF">PENSTE_c002G00234</name>
</gene>
<feature type="compositionally biased region" description="Basic and acidic residues" evidence="1">
    <location>
        <begin position="49"/>
        <end position="73"/>
    </location>
</feature>
<reference evidence="3" key="1">
    <citation type="journal article" date="2017" name="Nat. Microbiol.">
        <title>Global analysis of biosynthetic gene clusters reveals vast potential of secondary metabolite production in Penicillium species.</title>
        <authorList>
            <person name="Nielsen J.C."/>
            <person name="Grijseels S."/>
            <person name="Prigent S."/>
            <person name="Ji B."/>
            <person name="Dainat J."/>
            <person name="Nielsen K.F."/>
            <person name="Frisvad J.C."/>
            <person name="Workman M."/>
            <person name="Nielsen J."/>
        </authorList>
    </citation>
    <scope>NUCLEOTIDE SEQUENCE [LARGE SCALE GENOMIC DNA]</scope>
    <source>
        <strain evidence="3">IBT 24891</strain>
    </source>
</reference>
<name>A0A1V6TVB0_9EURO</name>
<evidence type="ECO:0000256" key="1">
    <source>
        <dbReference type="SAM" id="MobiDB-lite"/>
    </source>
</evidence>
<dbReference type="OrthoDB" id="2431475at2759"/>
<accession>A0A1V6TVB0</accession>
<evidence type="ECO:0000313" key="3">
    <source>
        <dbReference type="Proteomes" id="UP000191285"/>
    </source>
</evidence>
<dbReference type="Proteomes" id="UP000191285">
    <property type="component" value="Unassembled WGS sequence"/>
</dbReference>
<organism evidence="2 3">
    <name type="scientific">Penicillium steckii</name>
    <dbReference type="NCBI Taxonomy" id="303698"/>
    <lineage>
        <taxon>Eukaryota</taxon>
        <taxon>Fungi</taxon>
        <taxon>Dikarya</taxon>
        <taxon>Ascomycota</taxon>
        <taxon>Pezizomycotina</taxon>
        <taxon>Eurotiomycetes</taxon>
        <taxon>Eurotiomycetidae</taxon>
        <taxon>Eurotiales</taxon>
        <taxon>Aspergillaceae</taxon>
        <taxon>Penicillium</taxon>
    </lineage>
</organism>
<comment type="caution">
    <text evidence="2">The sequence shown here is derived from an EMBL/GenBank/DDBJ whole genome shotgun (WGS) entry which is preliminary data.</text>
</comment>
<feature type="compositionally biased region" description="Low complexity" evidence="1">
    <location>
        <begin position="75"/>
        <end position="92"/>
    </location>
</feature>
<feature type="compositionally biased region" description="Basic and acidic residues" evidence="1">
    <location>
        <begin position="210"/>
        <end position="229"/>
    </location>
</feature>
<dbReference type="AlphaFoldDB" id="A0A1V6TVB0"/>
<protein>
    <recommendedName>
        <fullName evidence="4">Pre-mRNA-splicing factor 38B</fullName>
    </recommendedName>
</protein>
<dbReference type="STRING" id="303698.A0A1V6TVB0"/>